<dbReference type="EMBL" id="SDAM02000103">
    <property type="protein sequence ID" value="KAH6829876.1"/>
    <property type="molecule type" value="Genomic_DNA"/>
</dbReference>
<sequence>MRLIGLNLSRVDSQLQFGKSDDMAMVRLCGWPLVVKTIVDICQGGSKGDRIPDEPLSDKAGDEARRLEYRWIWAQRQRVPIYQCWVSPIECCYACKPSA</sequence>
<gene>
    <name evidence="1" type="ORF">C2S53_005076</name>
</gene>
<proteinExistence type="predicted"/>
<dbReference type="Proteomes" id="UP001190926">
    <property type="component" value="Unassembled WGS sequence"/>
</dbReference>
<protein>
    <submittedName>
        <fullName evidence="1">Uncharacterized protein</fullName>
    </submittedName>
</protein>
<evidence type="ECO:0000313" key="2">
    <source>
        <dbReference type="Proteomes" id="UP001190926"/>
    </source>
</evidence>
<dbReference type="AlphaFoldDB" id="A0AAD4J9W0"/>
<evidence type="ECO:0000313" key="1">
    <source>
        <dbReference type="EMBL" id="KAH6829876.1"/>
    </source>
</evidence>
<keyword evidence="2" id="KW-1185">Reference proteome</keyword>
<comment type="caution">
    <text evidence="1">The sequence shown here is derived from an EMBL/GenBank/DDBJ whole genome shotgun (WGS) entry which is preliminary data.</text>
</comment>
<accession>A0AAD4J9W0</accession>
<organism evidence="1 2">
    <name type="scientific">Perilla frutescens var. hirtella</name>
    <name type="common">Perilla citriodora</name>
    <name type="synonym">Perilla setoyensis</name>
    <dbReference type="NCBI Taxonomy" id="608512"/>
    <lineage>
        <taxon>Eukaryota</taxon>
        <taxon>Viridiplantae</taxon>
        <taxon>Streptophyta</taxon>
        <taxon>Embryophyta</taxon>
        <taxon>Tracheophyta</taxon>
        <taxon>Spermatophyta</taxon>
        <taxon>Magnoliopsida</taxon>
        <taxon>eudicotyledons</taxon>
        <taxon>Gunneridae</taxon>
        <taxon>Pentapetalae</taxon>
        <taxon>asterids</taxon>
        <taxon>lamiids</taxon>
        <taxon>Lamiales</taxon>
        <taxon>Lamiaceae</taxon>
        <taxon>Nepetoideae</taxon>
        <taxon>Elsholtzieae</taxon>
        <taxon>Perilla</taxon>
    </lineage>
</organism>
<reference evidence="1 2" key="1">
    <citation type="journal article" date="2021" name="Nat. Commun.">
        <title>Incipient diploidization of the medicinal plant Perilla within 10,000 years.</title>
        <authorList>
            <person name="Zhang Y."/>
            <person name="Shen Q."/>
            <person name="Leng L."/>
            <person name="Zhang D."/>
            <person name="Chen S."/>
            <person name="Shi Y."/>
            <person name="Ning Z."/>
            <person name="Chen S."/>
        </authorList>
    </citation>
    <scope>NUCLEOTIDE SEQUENCE [LARGE SCALE GENOMIC DNA]</scope>
    <source>
        <strain evidence="2">cv. PC099</strain>
    </source>
</reference>
<name>A0AAD4J9W0_PERFH</name>